<dbReference type="AlphaFoldDB" id="A0A814BCG3"/>
<dbReference type="EMBL" id="CAJOBC010001917">
    <property type="protein sequence ID" value="CAF3705758.1"/>
    <property type="molecule type" value="Genomic_DNA"/>
</dbReference>
<dbReference type="EMBL" id="CAJNOQ010001917">
    <property type="protein sequence ID" value="CAF0927337.1"/>
    <property type="molecule type" value="Genomic_DNA"/>
</dbReference>
<evidence type="ECO:0000313" key="3">
    <source>
        <dbReference type="EMBL" id="CAF3705758.1"/>
    </source>
</evidence>
<proteinExistence type="predicted"/>
<protein>
    <submittedName>
        <fullName evidence="1">Uncharacterized protein</fullName>
    </submittedName>
</protein>
<name>A0A814BCG3_9BILA</name>
<dbReference type="Proteomes" id="UP000682733">
    <property type="component" value="Unassembled WGS sequence"/>
</dbReference>
<sequence>MQKSHRLRKEKLLPFIGNEAQMQHTGVFLKMMNIRPDKIWVYTPRSSSMAPNEARLEYELLAIKAELAKTTQVKDSRPYTIVFRRIWK</sequence>
<keyword evidence="5" id="KW-1185">Reference proteome</keyword>
<dbReference type="Proteomes" id="UP000681722">
    <property type="component" value="Unassembled WGS sequence"/>
</dbReference>
<comment type="caution">
    <text evidence="1">The sequence shown here is derived from an EMBL/GenBank/DDBJ whole genome shotgun (WGS) entry which is preliminary data.</text>
</comment>
<evidence type="ECO:0000313" key="1">
    <source>
        <dbReference type="EMBL" id="CAF0927337.1"/>
    </source>
</evidence>
<reference evidence="1" key="1">
    <citation type="submission" date="2021-02" db="EMBL/GenBank/DDBJ databases">
        <authorList>
            <person name="Nowell W R."/>
        </authorList>
    </citation>
    <scope>NUCLEOTIDE SEQUENCE</scope>
</reference>
<evidence type="ECO:0000313" key="4">
    <source>
        <dbReference type="EMBL" id="CAF3782553.1"/>
    </source>
</evidence>
<accession>A0A814BCG3</accession>
<dbReference type="EMBL" id="CAJNOK010006763">
    <property type="protein sequence ID" value="CAF1013671.1"/>
    <property type="molecule type" value="Genomic_DNA"/>
</dbReference>
<evidence type="ECO:0000313" key="5">
    <source>
        <dbReference type="Proteomes" id="UP000663829"/>
    </source>
</evidence>
<dbReference type="EMBL" id="CAJOBA010006770">
    <property type="protein sequence ID" value="CAF3782553.1"/>
    <property type="molecule type" value="Genomic_DNA"/>
</dbReference>
<organism evidence="1 5">
    <name type="scientific">Didymodactylos carnosus</name>
    <dbReference type="NCBI Taxonomy" id="1234261"/>
    <lineage>
        <taxon>Eukaryota</taxon>
        <taxon>Metazoa</taxon>
        <taxon>Spiralia</taxon>
        <taxon>Gnathifera</taxon>
        <taxon>Rotifera</taxon>
        <taxon>Eurotatoria</taxon>
        <taxon>Bdelloidea</taxon>
        <taxon>Philodinida</taxon>
        <taxon>Philodinidae</taxon>
        <taxon>Didymodactylos</taxon>
    </lineage>
</organism>
<evidence type="ECO:0000313" key="2">
    <source>
        <dbReference type="EMBL" id="CAF1013671.1"/>
    </source>
</evidence>
<gene>
    <name evidence="1" type="ORF">GPM918_LOCUS9990</name>
    <name evidence="2" type="ORF">OVA965_LOCUS15169</name>
    <name evidence="3" type="ORF">SRO942_LOCUS9991</name>
    <name evidence="4" type="ORF">TMI583_LOCUS15173</name>
</gene>
<dbReference type="Proteomes" id="UP000677228">
    <property type="component" value="Unassembled WGS sequence"/>
</dbReference>
<dbReference type="Proteomes" id="UP000663829">
    <property type="component" value="Unassembled WGS sequence"/>
</dbReference>